<dbReference type="Gene3D" id="2.40.180.10">
    <property type="entry name" value="Catalase core domain"/>
    <property type="match status" value="1"/>
</dbReference>
<dbReference type="EMBL" id="CP036273">
    <property type="protein sequence ID" value="QDU23125.1"/>
    <property type="molecule type" value="Genomic_DNA"/>
</dbReference>
<accession>A0A517Y044</accession>
<keyword evidence="2" id="KW-0560">Oxidoreductase</keyword>
<protein>
    <submittedName>
        <fullName evidence="2">Linolenate 9R-lipoxygenase</fullName>
        <ecNumber evidence="2">1.13.11.61</ecNumber>
    </submittedName>
</protein>
<keyword evidence="1" id="KW-0812">Transmembrane</keyword>
<keyword evidence="3" id="KW-1185">Reference proteome</keyword>
<keyword evidence="1" id="KW-0472">Membrane</keyword>
<dbReference type="InterPro" id="IPR020835">
    <property type="entry name" value="Catalase_sf"/>
</dbReference>
<reference evidence="2 3" key="1">
    <citation type="submission" date="2019-02" db="EMBL/GenBank/DDBJ databases">
        <title>Deep-cultivation of Planctomycetes and their phenomic and genomic characterization uncovers novel biology.</title>
        <authorList>
            <person name="Wiegand S."/>
            <person name="Jogler M."/>
            <person name="Boedeker C."/>
            <person name="Pinto D."/>
            <person name="Vollmers J."/>
            <person name="Rivas-Marin E."/>
            <person name="Kohn T."/>
            <person name="Peeters S.H."/>
            <person name="Heuer A."/>
            <person name="Rast P."/>
            <person name="Oberbeckmann S."/>
            <person name="Bunk B."/>
            <person name="Jeske O."/>
            <person name="Meyerdierks A."/>
            <person name="Storesund J.E."/>
            <person name="Kallscheuer N."/>
            <person name="Luecker S."/>
            <person name="Lage O.M."/>
            <person name="Pohl T."/>
            <person name="Merkel B.J."/>
            <person name="Hornburger P."/>
            <person name="Mueller R.-W."/>
            <person name="Bruemmer F."/>
            <person name="Labrenz M."/>
            <person name="Spormann A.M."/>
            <person name="Op den Camp H."/>
            <person name="Overmann J."/>
            <person name="Amann R."/>
            <person name="Jetten M.S.M."/>
            <person name="Mascher T."/>
            <person name="Medema M.H."/>
            <person name="Devos D.P."/>
            <person name="Kaster A.-K."/>
            <person name="Ovreas L."/>
            <person name="Rohde M."/>
            <person name="Galperin M.Y."/>
            <person name="Jogler C."/>
        </authorList>
    </citation>
    <scope>NUCLEOTIDE SEQUENCE [LARGE SCALE GENOMIC DNA]</scope>
    <source>
        <strain evidence="2 3">ETA_A1</strain>
    </source>
</reference>
<dbReference type="RefSeq" id="WP_145243226.1">
    <property type="nucleotide sequence ID" value="NZ_CP036273.1"/>
</dbReference>
<dbReference type="SUPFAM" id="SSF56634">
    <property type="entry name" value="Heme-dependent catalase-like"/>
    <property type="match status" value="1"/>
</dbReference>
<feature type="transmembrane region" description="Helical" evidence="1">
    <location>
        <begin position="12"/>
        <end position="28"/>
    </location>
</feature>
<dbReference type="KEGG" id="uli:ETAA1_51160"/>
<dbReference type="Proteomes" id="UP000319576">
    <property type="component" value="Chromosome"/>
</dbReference>
<dbReference type="OrthoDB" id="833733at2"/>
<evidence type="ECO:0000256" key="1">
    <source>
        <dbReference type="SAM" id="Phobius"/>
    </source>
</evidence>
<keyword evidence="1" id="KW-1133">Transmembrane helix</keyword>
<evidence type="ECO:0000313" key="2">
    <source>
        <dbReference type="EMBL" id="QDU23125.1"/>
    </source>
</evidence>
<dbReference type="EC" id="1.13.11.61" evidence="2"/>
<name>A0A517Y044_9BACT</name>
<dbReference type="GO" id="GO:0102299">
    <property type="term" value="F:linolenate 9R-lipoxygenase activity"/>
    <property type="evidence" value="ECO:0007669"/>
    <property type="project" value="UniProtKB-EC"/>
</dbReference>
<gene>
    <name evidence="2" type="ORF">ETAA1_51160</name>
</gene>
<dbReference type="GO" id="GO:0020037">
    <property type="term" value="F:heme binding"/>
    <property type="evidence" value="ECO:0007669"/>
    <property type="project" value="InterPro"/>
</dbReference>
<proteinExistence type="predicted"/>
<dbReference type="AlphaFoldDB" id="A0A517Y044"/>
<sequence>MRAFWERMKLWLAARFFIVTVILWINVFRRRMSHNAGCGGRGKLRIVSDPKFPASDFFEPGREFPCRIRHGAAGYLDEAMSQVRSGSLKFADTPFKSPLDLQMNTGRHCFFWNASSFLEFVGTRIKESMFRSTDNLIHYRSYHRKYGDGRKSAADAQFRTPQSNATMYYHSQTPFDWRAKDGVPRYVRFRLIPGDRAPEFDPFPPNPEWVAQVAADVKLAETAADQHAAQGEPRPVDYLREEWYARLKAGPVRHVLQIQWHDVKPDDPDVIRNPLEPWDEATHPWVDLAEVEITEPLSYADQDYMAFEVTNLPPCMALLPAKSMQDYNSLNYMRQFAVYSIRARRFFTWLMGRPKETTAGDRARVRNRRPWGI</sequence>
<organism evidence="2 3">
    <name type="scientific">Urbifossiella limnaea</name>
    <dbReference type="NCBI Taxonomy" id="2528023"/>
    <lineage>
        <taxon>Bacteria</taxon>
        <taxon>Pseudomonadati</taxon>
        <taxon>Planctomycetota</taxon>
        <taxon>Planctomycetia</taxon>
        <taxon>Gemmatales</taxon>
        <taxon>Gemmataceae</taxon>
        <taxon>Urbifossiella</taxon>
    </lineage>
</organism>
<evidence type="ECO:0000313" key="3">
    <source>
        <dbReference type="Proteomes" id="UP000319576"/>
    </source>
</evidence>